<proteinExistence type="predicted"/>
<keyword evidence="2" id="KW-1185">Reference proteome</keyword>
<dbReference type="Proteomes" id="UP000593836">
    <property type="component" value="Chromosome"/>
</dbReference>
<organism evidence="1 2">
    <name type="scientific">Candidatus Sulfurimonas marisnigri</name>
    <dbReference type="NCBI Taxonomy" id="2740405"/>
    <lineage>
        <taxon>Bacteria</taxon>
        <taxon>Pseudomonadati</taxon>
        <taxon>Campylobacterota</taxon>
        <taxon>Epsilonproteobacteria</taxon>
        <taxon>Campylobacterales</taxon>
        <taxon>Sulfurimonadaceae</taxon>
        <taxon>Sulfurimonas</taxon>
    </lineage>
</organism>
<sequence length="269" mass="30860">MSKFPLTHAELMNQAPALFTEQPHIDVSDKYHFIPTIEVINEIKKNNWYPVSVSEAKVRQEDKEGYQQHLVRFRHFDDLLNPQENAVELLLFNSHDRSKSFSISAGIFRFVCANGLVIADSVFESYKIKHLGERENDVAAAVANITAIKPKLMDKIEILESIELSQHEKESFARSTIPLRFEKHLQVDYQDLLVPHREEDKRNDLYTVLNVIQENLIRGNISGTNKETGRRFTSREITSISKDVDVNQGLWDIAERIASIKEPSFALAA</sequence>
<protein>
    <submittedName>
        <fullName evidence="1">DUF932 domain-containing protein</fullName>
    </submittedName>
</protein>
<dbReference type="Pfam" id="PF06067">
    <property type="entry name" value="DUF932"/>
    <property type="match status" value="1"/>
</dbReference>
<evidence type="ECO:0000313" key="1">
    <source>
        <dbReference type="EMBL" id="QOY55897.1"/>
    </source>
</evidence>
<evidence type="ECO:0000313" key="2">
    <source>
        <dbReference type="Proteomes" id="UP000593836"/>
    </source>
</evidence>
<dbReference type="InterPro" id="IPR026325">
    <property type="entry name" value="DUF932"/>
</dbReference>
<reference evidence="1 2" key="1">
    <citation type="submission" date="2020-05" db="EMBL/GenBank/DDBJ databases">
        <title>Sulfurimonas marisnigri, sp. nov., and Sulfurimonas baltica, sp. nov., manganese oxide reducing chemolithoautotrophs of the class Epsilonproteobacteria isolated from the pelagic redoxclines of the Black and Baltic Seas and emended description of the genus Sulfurimonas.</title>
        <authorList>
            <person name="Henkel J.V."/>
            <person name="Laudan C."/>
            <person name="Werner J."/>
            <person name="Neu T."/>
            <person name="Plewe S."/>
            <person name="Sproer C."/>
            <person name="Bunk B."/>
            <person name="Schulz-Vogt H.N."/>
        </authorList>
    </citation>
    <scope>NUCLEOTIDE SEQUENCE [LARGE SCALE GENOMIC DNA]</scope>
    <source>
        <strain evidence="1 2">SoZ1</strain>
    </source>
</reference>
<dbReference type="EMBL" id="CP054493">
    <property type="protein sequence ID" value="QOY55897.1"/>
    <property type="molecule type" value="Genomic_DNA"/>
</dbReference>
<name>A0A7S7M2J8_9BACT</name>
<dbReference type="AlphaFoldDB" id="A0A7S7M2J8"/>
<gene>
    <name evidence="1" type="ORF">HUE87_09010</name>
</gene>
<accession>A0A7S7M2J8</accession>
<dbReference type="KEGG" id="smas:HUE87_09010"/>